<name>A0AAV5G5H5_CORAM</name>
<dbReference type="EMBL" id="BQKK01000001">
    <property type="protein sequence ID" value="GJN42467.1"/>
    <property type="molecule type" value="Genomic_DNA"/>
</dbReference>
<evidence type="ECO:0000313" key="11">
    <source>
        <dbReference type="Proteomes" id="UP001054925"/>
    </source>
</evidence>
<dbReference type="EC" id="4.3.1.1" evidence="2 5"/>
<dbReference type="NCBIfam" id="TIGR00839">
    <property type="entry name" value="aspA"/>
    <property type="match status" value="1"/>
</dbReference>
<comment type="caution">
    <text evidence="10">The sequence shown here is derived from an EMBL/GenBank/DDBJ whole genome shotgun (WGS) entry which is preliminary data.</text>
</comment>
<dbReference type="GO" id="GO:0008797">
    <property type="term" value="F:aspartate ammonia-lyase activity"/>
    <property type="evidence" value="ECO:0007669"/>
    <property type="project" value="UniProtKB-UniRule"/>
</dbReference>
<evidence type="ECO:0000259" key="8">
    <source>
        <dbReference type="Pfam" id="PF00206"/>
    </source>
</evidence>
<protein>
    <recommendedName>
        <fullName evidence="3 5">Aspartate ammonia-lyase</fullName>
        <shortName evidence="6">Aspartase</shortName>
        <ecNumber evidence="2 5">4.3.1.1</ecNumber>
    </recommendedName>
</protein>
<dbReference type="InterPro" id="IPR022761">
    <property type="entry name" value="Fumarate_lyase_N"/>
</dbReference>
<feature type="domain" description="Fumarate lyase N-terminal" evidence="8">
    <location>
        <begin position="75"/>
        <end position="407"/>
    </location>
</feature>
<evidence type="ECO:0000256" key="1">
    <source>
        <dbReference type="ARBA" id="ARBA00005596"/>
    </source>
</evidence>
<dbReference type="NCBIfam" id="NF008909">
    <property type="entry name" value="PRK12273.1"/>
    <property type="match status" value="1"/>
</dbReference>
<dbReference type="PRINTS" id="PR00145">
    <property type="entry name" value="ARGSUCLYASE"/>
</dbReference>
<keyword evidence="4 6" id="KW-0456">Lyase</keyword>
<proteinExistence type="inferred from homology"/>
<evidence type="ECO:0000256" key="5">
    <source>
        <dbReference type="NCBIfam" id="TIGR00839"/>
    </source>
</evidence>
<evidence type="ECO:0000256" key="3">
    <source>
        <dbReference type="ARBA" id="ARBA00016146"/>
    </source>
</evidence>
<dbReference type="FunFam" id="1.20.200.10:FF:000001">
    <property type="entry name" value="Fumarate hydratase, mitochondrial"/>
    <property type="match status" value="1"/>
</dbReference>
<evidence type="ECO:0000256" key="4">
    <source>
        <dbReference type="ARBA" id="ARBA00023239"/>
    </source>
</evidence>
<feature type="compositionally biased region" description="Basic and acidic residues" evidence="7">
    <location>
        <begin position="21"/>
        <end position="34"/>
    </location>
</feature>
<dbReference type="InterPro" id="IPR051546">
    <property type="entry name" value="Aspartate_Ammonia-Lyase"/>
</dbReference>
<dbReference type="InterPro" id="IPR004708">
    <property type="entry name" value="ApsA"/>
</dbReference>
<dbReference type="AlphaFoldDB" id="A0AAV5G5H5"/>
<gene>
    <name evidence="10" type="primary">aspA</name>
    <name evidence="10" type="ORF">CAT723_09460</name>
</gene>
<dbReference type="InterPro" id="IPR024083">
    <property type="entry name" value="Fumarase/histidase_N"/>
</dbReference>
<organism evidence="10 11">
    <name type="scientific">Corynebacterium ammoniagenes</name>
    <name type="common">Brevibacterium ammoniagenes</name>
    <dbReference type="NCBI Taxonomy" id="1697"/>
    <lineage>
        <taxon>Bacteria</taxon>
        <taxon>Bacillati</taxon>
        <taxon>Actinomycetota</taxon>
        <taxon>Actinomycetes</taxon>
        <taxon>Mycobacteriales</taxon>
        <taxon>Corynebacteriaceae</taxon>
        <taxon>Corynebacterium</taxon>
    </lineage>
</organism>
<feature type="region of interest" description="Disordered" evidence="7">
    <location>
        <begin position="1"/>
        <end position="63"/>
    </location>
</feature>
<evidence type="ECO:0000256" key="7">
    <source>
        <dbReference type="SAM" id="MobiDB-lite"/>
    </source>
</evidence>
<evidence type="ECO:0000313" key="10">
    <source>
        <dbReference type="EMBL" id="GJN42467.1"/>
    </source>
</evidence>
<feature type="domain" description="Fumarase C C-terminal" evidence="9">
    <location>
        <begin position="473"/>
        <end position="526"/>
    </location>
</feature>
<dbReference type="CDD" id="cd01357">
    <property type="entry name" value="Aspartase"/>
    <property type="match status" value="1"/>
</dbReference>
<dbReference type="PANTHER" id="PTHR42696:SF2">
    <property type="entry name" value="ASPARTATE AMMONIA-LYASE"/>
    <property type="match status" value="1"/>
</dbReference>
<dbReference type="Proteomes" id="UP001054925">
    <property type="component" value="Unassembled WGS sequence"/>
</dbReference>
<evidence type="ECO:0000256" key="2">
    <source>
        <dbReference type="ARBA" id="ARBA00012992"/>
    </source>
</evidence>
<dbReference type="SUPFAM" id="SSF48557">
    <property type="entry name" value="L-aspartase-like"/>
    <property type="match status" value="1"/>
</dbReference>
<dbReference type="InterPro" id="IPR018951">
    <property type="entry name" value="Fumarase_C_C"/>
</dbReference>
<dbReference type="GO" id="GO:0006531">
    <property type="term" value="P:aspartate metabolic process"/>
    <property type="evidence" value="ECO:0007669"/>
    <property type="project" value="InterPro"/>
</dbReference>
<comment type="similarity">
    <text evidence="1 6">Belongs to the class-II fumarase/aspartase family. Aspartase subfamily.</text>
</comment>
<accession>A0AAV5G5H5</accession>
<reference evidence="10" key="1">
    <citation type="submission" date="2021-12" db="EMBL/GenBank/DDBJ databases">
        <title>Draft genome sequence of Corynebacterium ammoniagenes strain T-723.</title>
        <authorList>
            <person name="Matsuzawa M."/>
            <person name="Hiratani M."/>
            <person name="Abe I."/>
            <person name="Tsuji Y."/>
            <person name="Nakamura J."/>
        </authorList>
    </citation>
    <scope>NUCLEOTIDE SEQUENCE</scope>
    <source>
        <strain evidence="10">T-723</strain>
    </source>
</reference>
<dbReference type="GO" id="GO:0006099">
    <property type="term" value="P:tricarboxylic acid cycle"/>
    <property type="evidence" value="ECO:0007669"/>
    <property type="project" value="InterPro"/>
</dbReference>
<comment type="catalytic activity">
    <reaction evidence="6">
        <text>L-aspartate = fumarate + NH4(+)</text>
        <dbReference type="Rhea" id="RHEA:16601"/>
        <dbReference type="ChEBI" id="CHEBI:28938"/>
        <dbReference type="ChEBI" id="CHEBI:29806"/>
        <dbReference type="ChEBI" id="CHEBI:29991"/>
        <dbReference type="EC" id="4.3.1.1"/>
    </reaction>
</comment>
<dbReference type="InterPro" id="IPR000362">
    <property type="entry name" value="Fumarate_lyase_fam"/>
</dbReference>
<dbReference type="InterPro" id="IPR008948">
    <property type="entry name" value="L-Aspartase-like"/>
</dbReference>
<dbReference type="PROSITE" id="PS00163">
    <property type="entry name" value="FUMARATE_LYASES"/>
    <property type="match status" value="1"/>
</dbReference>
<dbReference type="GO" id="GO:0005829">
    <property type="term" value="C:cytosol"/>
    <property type="evidence" value="ECO:0007669"/>
    <property type="project" value="TreeGrafter"/>
</dbReference>
<dbReference type="Gene3D" id="1.10.40.30">
    <property type="entry name" value="Fumarase/aspartase (C-terminal domain)"/>
    <property type="match status" value="1"/>
</dbReference>
<dbReference type="InterPro" id="IPR020557">
    <property type="entry name" value="Fumarate_lyase_CS"/>
</dbReference>
<dbReference type="RefSeq" id="WP_003845822.1">
    <property type="nucleotide sequence ID" value="NZ_BQKK01000001.1"/>
</dbReference>
<dbReference type="PANTHER" id="PTHR42696">
    <property type="entry name" value="ASPARTATE AMMONIA-LYASE"/>
    <property type="match status" value="1"/>
</dbReference>
<dbReference type="FunFam" id="1.10.275.10:FF:000001">
    <property type="entry name" value="Fumarate hydratase, mitochondrial"/>
    <property type="match status" value="1"/>
</dbReference>
<dbReference type="Pfam" id="PF00206">
    <property type="entry name" value="Lyase_1"/>
    <property type="match status" value="1"/>
</dbReference>
<sequence length="537" mass="58987">MAKTSKKDESTQDKSTQNKSAQEKSSKSTDKSAETQEIPAQAIPNSSGLKGPAVETRKAVKTSNIKTRTEEDLLGKLEVPEDAYYGVHTMRALDNFQISYVTVNSIPEFIRGMVMVKKATAMANRRLHTLPKKKAEAIVWACDQILEEGRCMDQFPLDVFQGGAGTSTNMNTNEVIANLALEYLGEKKGSYDIINPNDDVNMSQSTNDAYPTGFRLGLYFSINNLMERIDKLQDALSDKGNEFQDILKMGRTQLQDAVPITLGDEFKAFAHNLQEEQAVLRMAQNMLLEVNLGATAVGTGVNTPAGYRHQVVAALSEVTDLEMKTARDLIEATSDCGAYVMLHSTIKRTAMKLSKMCNDLRLLSSGPRAGLGEINLPPRQAGSSIMPGKVNPVIPEVVNQVCFKVFGNDQTVSMAAEAGQLQLNVMEPVIGEALFQSIRIMGNAVDTLREKCIEGITANPDVCREYVVNSIGIVTYLNPFIGHHNGDLIAKESLETGRGVRDLVLDKGLMDEETLDKVLSVQNLMHPEFRGKLYLDE</sequence>
<feature type="compositionally biased region" description="Basic and acidic residues" evidence="7">
    <location>
        <begin position="1"/>
        <end position="12"/>
    </location>
</feature>
<evidence type="ECO:0000256" key="6">
    <source>
        <dbReference type="RuleBase" id="RU362017"/>
    </source>
</evidence>
<evidence type="ECO:0000259" key="9">
    <source>
        <dbReference type="Pfam" id="PF10415"/>
    </source>
</evidence>
<dbReference type="Gene3D" id="1.10.275.10">
    <property type="entry name" value="Fumarase/aspartase (N-terminal domain)"/>
    <property type="match status" value="1"/>
</dbReference>
<dbReference type="Gene3D" id="1.20.200.10">
    <property type="entry name" value="Fumarase/aspartase (Central domain)"/>
    <property type="match status" value="1"/>
</dbReference>
<dbReference type="Pfam" id="PF10415">
    <property type="entry name" value="FumaraseC_C"/>
    <property type="match status" value="1"/>
</dbReference>
<dbReference type="PRINTS" id="PR00149">
    <property type="entry name" value="FUMRATELYASE"/>
</dbReference>